<evidence type="ECO:0000313" key="1">
    <source>
        <dbReference type="EMBL" id="SCC04098.1"/>
    </source>
</evidence>
<reference evidence="2" key="1">
    <citation type="submission" date="2016-08" db="EMBL/GenBank/DDBJ databases">
        <authorList>
            <person name="Loux V."/>
            <person name="Rue O."/>
        </authorList>
    </citation>
    <scope>NUCLEOTIDE SEQUENCE [LARGE SCALE GENOMIC DNA]</scope>
    <source>
        <strain evidence="2">INRA Bc05-F1</strain>
    </source>
</reference>
<accession>A0A1C4BBP4</accession>
<dbReference type="AlphaFoldDB" id="A0A1C4BBP4"/>
<evidence type="ECO:0000313" key="2">
    <source>
        <dbReference type="Proteomes" id="UP000196052"/>
    </source>
</evidence>
<sequence length="34" mass="4184">MCLIDNRYQLSGYFAYIYIKSADTYYVIFKTYKK</sequence>
<name>A0A1C4BBP4_9BACI</name>
<gene>
    <name evidence="1" type="ORF">BC05F1_01217</name>
</gene>
<dbReference type="Proteomes" id="UP000196052">
    <property type="component" value="Unassembled WGS sequence"/>
</dbReference>
<dbReference type="EMBL" id="FMBE01000013">
    <property type="protein sequence ID" value="SCC04098.1"/>
    <property type="molecule type" value="Genomic_DNA"/>
</dbReference>
<proteinExistence type="predicted"/>
<protein>
    <submittedName>
        <fullName evidence="1">Uncharacterized protein</fullName>
    </submittedName>
</protein>
<organism evidence="1 2">
    <name type="scientific">Bacillus wiedmannii</name>
    <dbReference type="NCBI Taxonomy" id="1890302"/>
    <lineage>
        <taxon>Bacteria</taxon>
        <taxon>Bacillati</taxon>
        <taxon>Bacillota</taxon>
        <taxon>Bacilli</taxon>
        <taxon>Bacillales</taxon>
        <taxon>Bacillaceae</taxon>
        <taxon>Bacillus</taxon>
        <taxon>Bacillus cereus group</taxon>
    </lineage>
</organism>